<dbReference type="RefSeq" id="WP_268186085.1">
    <property type="nucleotide sequence ID" value="NZ_CP113361.1"/>
</dbReference>
<dbReference type="PANTHER" id="PTHR38815:SF1">
    <property type="entry name" value="DUF373 FAMILY PROTEIN"/>
    <property type="match status" value="1"/>
</dbReference>
<keyword evidence="1" id="KW-0472">Membrane</keyword>
<feature type="transmembrane region" description="Helical" evidence="1">
    <location>
        <begin position="302"/>
        <end position="323"/>
    </location>
</feature>
<evidence type="ECO:0000256" key="1">
    <source>
        <dbReference type="SAM" id="Phobius"/>
    </source>
</evidence>
<evidence type="ECO:0000313" key="2">
    <source>
        <dbReference type="EMBL" id="WAI00880.1"/>
    </source>
</evidence>
<feature type="transmembrane region" description="Helical" evidence="1">
    <location>
        <begin position="256"/>
        <end position="281"/>
    </location>
</feature>
<organism evidence="2 3">
    <name type="scientific">Methanogenium organophilum</name>
    <dbReference type="NCBI Taxonomy" id="2199"/>
    <lineage>
        <taxon>Archaea</taxon>
        <taxon>Methanobacteriati</taxon>
        <taxon>Methanobacteriota</taxon>
        <taxon>Stenosarchaea group</taxon>
        <taxon>Methanomicrobia</taxon>
        <taxon>Methanomicrobiales</taxon>
        <taxon>Methanomicrobiaceae</taxon>
        <taxon>Methanogenium</taxon>
    </lineage>
</organism>
<feature type="transmembrane region" description="Helical" evidence="1">
    <location>
        <begin position="183"/>
        <end position="204"/>
    </location>
</feature>
<feature type="transmembrane region" description="Helical" evidence="1">
    <location>
        <begin position="225"/>
        <end position="250"/>
    </location>
</feature>
<name>A0A9X9T7N7_METOG</name>
<keyword evidence="3" id="KW-1185">Reference proteome</keyword>
<gene>
    <name evidence="2" type="ORF">OU421_10725</name>
</gene>
<evidence type="ECO:0000313" key="3">
    <source>
        <dbReference type="Proteomes" id="UP001163096"/>
    </source>
</evidence>
<protein>
    <submittedName>
        <fullName evidence="2">DUF373 family protein</fullName>
    </submittedName>
</protein>
<dbReference type="Pfam" id="PF04123">
    <property type="entry name" value="DUF373"/>
    <property type="match status" value="1"/>
</dbReference>
<dbReference type="PANTHER" id="PTHR38815">
    <property type="entry name" value="HYPOTHETICAL MEMBRANE PROTEIN, CONSERVED, DUF373 FAMILY"/>
    <property type="match status" value="1"/>
</dbReference>
<feature type="transmembrane region" description="Helical" evidence="1">
    <location>
        <begin position="158"/>
        <end position="177"/>
    </location>
</feature>
<dbReference type="KEGG" id="mou:OU421_10725"/>
<dbReference type="EMBL" id="CP113361">
    <property type="protein sequence ID" value="WAI00880.1"/>
    <property type="molecule type" value="Genomic_DNA"/>
</dbReference>
<dbReference type="InterPro" id="IPR007254">
    <property type="entry name" value="DUF373"/>
</dbReference>
<keyword evidence="1" id="KW-1133">Transmembrane helix</keyword>
<keyword evidence="1" id="KW-0812">Transmembrane</keyword>
<proteinExistence type="predicted"/>
<accession>A0A9X9T7N7</accession>
<dbReference type="GeneID" id="76835581"/>
<reference evidence="2" key="1">
    <citation type="submission" date="2022-11" db="EMBL/GenBank/DDBJ databases">
        <title>Complete genome sequence of Methanogenium organophilum DSM 3596.</title>
        <authorList>
            <person name="Chen S.-C."/>
            <person name="Lai S.-J."/>
            <person name="You Y.-T."/>
        </authorList>
    </citation>
    <scope>NUCLEOTIDE SEQUENCE</scope>
    <source>
        <strain evidence="2">DSM 3596</strain>
    </source>
</reference>
<feature type="transmembrane region" description="Helical" evidence="1">
    <location>
        <begin position="335"/>
        <end position="355"/>
    </location>
</feature>
<dbReference type="AlphaFoldDB" id="A0A9X9T7N7"/>
<dbReference type="Proteomes" id="UP001163096">
    <property type="component" value="Chromosome"/>
</dbReference>
<sequence length="380" mass="41662">MSGDRTLILCVDRDNDIGFKAGIQSPVTGRDSCLEAATRLGLEDPEDSDVNAIFQGIKIYDERREKGDDVRIAVVAGDHYNTIDGDRKISEDLRKVVWDLEVTECILVTDGAEDEFILPVIQSRVSVASVQRVIVNQMPNLEGTYYIIKKILDDPKHAQSILLPVGLVMLIFAVGSLLGSTEIAIFIVVGVLGIFLLFKGLGIDEYFNIALRGLQESFIGGRMSFVCYIASIFIGLLGIIMGLSSFLTWYTADAGVLFYLLTFVYGAVGYIVASILIALLGKIIDVVQNDPKMLPRAITLPFFVMGLGLIAYGASVYIISLSATVNFPIDGVDGIRIMMFTTIGGLILAFIGFYIQKALQKTEKYAPEVKEKKGRRSARD</sequence>